<evidence type="ECO:0000256" key="5">
    <source>
        <dbReference type="ARBA" id="ARBA00023136"/>
    </source>
</evidence>
<keyword evidence="3 6" id="KW-0812">Transmembrane</keyword>
<evidence type="ECO:0000256" key="6">
    <source>
        <dbReference type="SAM" id="Phobius"/>
    </source>
</evidence>
<dbReference type="InterPro" id="IPR025857">
    <property type="entry name" value="MacB_PCD"/>
</dbReference>
<feature type="transmembrane region" description="Helical" evidence="6">
    <location>
        <begin position="710"/>
        <end position="732"/>
    </location>
</feature>
<dbReference type="Pfam" id="PF02687">
    <property type="entry name" value="FtsX"/>
    <property type="match status" value="2"/>
</dbReference>
<organism evidence="9 10">
    <name type="scientific">Marinifilum breve</name>
    <dbReference type="NCBI Taxonomy" id="2184082"/>
    <lineage>
        <taxon>Bacteria</taxon>
        <taxon>Pseudomonadati</taxon>
        <taxon>Bacteroidota</taxon>
        <taxon>Bacteroidia</taxon>
        <taxon>Marinilabiliales</taxon>
        <taxon>Marinifilaceae</taxon>
    </lineage>
</organism>
<dbReference type="OrthoDB" id="1109882at2"/>
<dbReference type="Proteomes" id="UP000248079">
    <property type="component" value="Unassembled WGS sequence"/>
</dbReference>
<evidence type="ECO:0000313" key="10">
    <source>
        <dbReference type="Proteomes" id="UP000248079"/>
    </source>
</evidence>
<dbReference type="PANTHER" id="PTHR30572">
    <property type="entry name" value="MEMBRANE COMPONENT OF TRANSPORTER-RELATED"/>
    <property type="match status" value="1"/>
</dbReference>
<keyword evidence="2" id="KW-1003">Cell membrane</keyword>
<keyword evidence="4 6" id="KW-1133">Transmembrane helix</keyword>
<dbReference type="EMBL" id="QFLI01000001">
    <property type="protein sequence ID" value="PXY02861.1"/>
    <property type="molecule type" value="Genomic_DNA"/>
</dbReference>
<comment type="caution">
    <text evidence="9">The sequence shown here is derived from an EMBL/GenBank/DDBJ whole genome shotgun (WGS) entry which is preliminary data.</text>
</comment>
<reference evidence="9 10" key="1">
    <citation type="submission" date="2018-05" db="EMBL/GenBank/DDBJ databases">
        <title>Marinifilum breve JC075T sp. nov., a marine bacterium isolated from Yongle Blue Hole in the South China Sea.</title>
        <authorList>
            <person name="Fu T."/>
        </authorList>
    </citation>
    <scope>NUCLEOTIDE SEQUENCE [LARGE SCALE GENOMIC DNA]</scope>
    <source>
        <strain evidence="9 10">JC075</strain>
    </source>
</reference>
<feature type="transmembrane region" description="Helical" evidence="6">
    <location>
        <begin position="334"/>
        <end position="359"/>
    </location>
</feature>
<evidence type="ECO:0000259" key="7">
    <source>
        <dbReference type="Pfam" id="PF02687"/>
    </source>
</evidence>
<evidence type="ECO:0000256" key="2">
    <source>
        <dbReference type="ARBA" id="ARBA00022475"/>
    </source>
</evidence>
<evidence type="ECO:0000313" key="9">
    <source>
        <dbReference type="EMBL" id="PXY02861.1"/>
    </source>
</evidence>
<feature type="transmembrane region" description="Helical" evidence="6">
    <location>
        <begin position="21"/>
        <end position="42"/>
    </location>
</feature>
<protein>
    <recommendedName>
        <fullName evidence="11">ABC transporter permease</fullName>
    </recommendedName>
</protein>
<feature type="transmembrane region" description="Helical" evidence="6">
    <location>
        <begin position="290"/>
        <end position="313"/>
    </location>
</feature>
<dbReference type="Pfam" id="PF12704">
    <property type="entry name" value="MacB_PCD"/>
    <property type="match status" value="2"/>
</dbReference>
<name>A0A2V4A2G6_9BACT</name>
<feature type="transmembrane region" description="Helical" evidence="6">
    <location>
        <begin position="752"/>
        <end position="771"/>
    </location>
</feature>
<evidence type="ECO:0008006" key="11">
    <source>
        <dbReference type="Google" id="ProtNLM"/>
    </source>
</evidence>
<gene>
    <name evidence="9" type="ORF">DF185_01850</name>
</gene>
<evidence type="ECO:0000256" key="4">
    <source>
        <dbReference type="ARBA" id="ARBA00022989"/>
    </source>
</evidence>
<proteinExistence type="predicted"/>
<keyword evidence="5 6" id="KW-0472">Membrane</keyword>
<dbReference type="RefSeq" id="WP_110359019.1">
    <property type="nucleotide sequence ID" value="NZ_QFLI01000001.1"/>
</dbReference>
<feature type="domain" description="MacB-like periplasmic core" evidence="8">
    <location>
        <begin position="516"/>
        <end position="592"/>
    </location>
</feature>
<feature type="transmembrane region" description="Helical" evidence="6">
    <location>
        <begin position="379"/>
        <end position="405"/>
    </location>
</feature>
<feature type="domain" description="MacB-like periplasmic core" evidence="8">
    <location>
        <begin position="20"/>
        <end position="247"/>
    </location>
</feature>
<feature type="domain" description="ABC3 transporter permease C-terminal" evidence="7">
    <location>
        <begin position="293"/>
        <end position="408"/>
    </location>
</feature>
<dbReference type="PANTHER" id="PTHR30572:SF18">
    <property type="entry name" value="ABC-TYPE MACROLIDE FAMILY EXPORT SYSTEM PERMEASE COMPONENT 2"/>
    <property type="match status" value="1"/>
</dbReference>
<keyword evidence="10" id="KW-1185">Reference proteome</keyword>
<evidence type="ECO:0000256" key="3">
    <source>
        <dbReference type="ARBA" id="ARBA00022692"/>
    </source>
</evidence>
<sequence length="789" mass="89481">MFRNYLKTAIRNLRNNITFTLINTVGLSIALAASFIIVLFVINQLSFNQTHKNKGSVYRVINHYINFDINSDQTPYILSETMKEIIPQVSKASNIRQVRSFKIQLQNENINMKRVVGCQSDIFDIFTIPLIHGHNNGELLTDKQSICISESTAKKIFGTNNAMGKEILATVDKVEHTFTVKAVFKDLPKNSTFRPNCLINGLHNIPRFNKHFNTENIETNWEYNLCNTWVKLTDSRQAEEVDKQLKSFESKYLNNKKEFSYFLQNLSDVYLNSKHIQTNDLKGNWNSIKIFIAIAIAIILVALINYVILSTAVSSNRSTEIGIRKTFGAANKQVSLQFLTESLILSVMVLPIAILLMILARPYAESLFETSLPIIQGNVVYYLLAYLFLSILIGFLAGLYTSLGLSRLKVVDILKVKIVQGNKKNFVRSSLIILQLIIFCFFVACAFVINAQYQLAISKNPGFHNKNILLANVQNEKLLKPFLNEVKQHSSVIKAGGAARGLPTYSSATMMFPHQKNKEELVKVEGFFVDYGFLETMGVELVEGRYFANNNASDSKTACILNETAVKAFGIENAVGNKLQTYNIIGVVKDFYLHSFHSEVPPLMIVVTDNYLSQIAIQYHEESKEDLLSYLHTSWNKLSPDTKLEVSTVEDLIKQMYAGERNKFTIVSIFAFFTMLIASFGLFGLTLFIARSRTKEIGIRKVLGCSEMDIIYSFVKTNIIYVTIACILSIPITNYAMNIWLKDYALKTDIEWSFYTFTFLIASIVVIVTVLTHSYRASKLDPVKSLRYE</sequence>
<dbReference type="GO" id="GO:0022857">
    <property type="term" value="F:transmembrane transporter activity"/>
    <property type="evidence" value="ECO:0007669"/>
    <property type="project" value="TreeGrafter"/>
</dbReference>
<dbReference type="InterPro" id="IPR003838">
    <property type="entry name" value="ABC3_permease_C"/>
</dbReference>
<evidence type="ECO:0000256" key="1">
    <source>
        <dbReference type="ARBA" id="ARBA00004651"/>
    </source>
</evidence>
<feature type="domain" description="ABC3 transporter permease C-terminal" evidence="7">
    <location>
        <begin position="669"/>
        <end position="780"/>
    </location>
</feature>
<dbReference type="InterPro" id="IPR050250">
    <property type="entry name" value="Macrolide_Exporter_MacB"/>
</dbReference>
<evidence type="ECO:0000259" key="8">
    <source>
        <dbReference type="Pfam" id="PF12704"/>
    </source>
</evidence>
<accession>A0A2V4A2G6</accession>
<dbReference type="GO" id="GO:0005886">
    <property type="term" value="C:plasma membrane"/>
    <property type="evidence" value="ECO:0007669"/>
    <property type="project" value="UniProtKB-SubCell"/>
</dbReference>
<feature type="transmembrane region" description="Helical" evidence="6">
    <location>
        <begin position="664"/>
        <end position="689"/>
    </location>
</feature>
<feature type="transmembrane region" description="Helical" evidence="6">
    <location>
        <begin position="426"/>
        <end position="449"/>
    </location>
</feature>
<dbReference type="AlphaFoldDB" id="A0A2V4A2G6"/>
<comment type="subcellular location">
    <subcellularLocation>
        <location evidence="1">Cell membrane</location>
        <topology evidence="1">Multi-pass membrane protein</topology>
    </subcellularLocation>
</comment>